<accession>A0A7W2YIK6</accession>
<evidence type="ECO:0000313" key="1">
    <source>
        <dbReference type="EMBL" id="MBA6412162.1"/>
    </source>
</evidence>
<dbReference type="AlphaFoldDB" id="A0A7W2YIK6"/>
<proteinExistence type="predicted"/>
<gene>
    <name evidence="1" type="ORF">H2508_03465</name>
</gene>
<dbReference type="InterPro" id="IPR014871">
    <property type="entry name" value="dUTPase/dCTP_pyrophosphatase"/>
</dbReference>
<dbReference type="EMBL" id="JACFXU010000013">
    <property type="protein sequence ID" value="MBA6412162.1"/>
    <property type="molecule type" value="Genomic_DNA"/>
</dbReference>
<reference evidence="1 2" key="1">
    <citation type="submission" date="2020-07" db="EMBL/GenBank/DDBJ databases">
        <title>Halieaceae bacterium, F7430, whole genome shotgun sequencing project.</title>
        <authorList>
            <person name="Jiang S."/>
            <person name="Liu Z.W."/>
            <person name="Du Z.J."/>
        </authorList>
    </citation>
    <scope>NUCLEOTIDE SEQUENCE [LARGE SCALE GENOMIC DNA]</scope>
    <source>
        <strain evidence="1 2">F7430</strain>
    </source>
</reference>
<dbReference type="CDD" id="cd11527">
    <property type="entry name" value="NTP-PPase_dUTPase"/>
    <property type="match status" value="1"/>
</dbReference>
<keyword evidence="2" id="KW-1185">Reference proteome</keyword>
<evidence type="ECO:0000313" key="2">
    <source>
        <dbReference type="Proteomes" id="UP000539350"/>
    </source>
</evidence>
<name>A0A7W2YIK6_9GAMM</name>
<dbReference type="SUPFAM" id="SSF101386">
    <property type="entry name" value="all-alpha NTP pyrophosphatases"/>
    <property type="match status" value="1"/>
</dbReference>
<protein>
    <submittedName>
        <fullName evidence="1">dUTP diphosphatase</fullName>
    </submittedName>
</protein>
<comment type="caution">
    <text evidence="1">The sequence shown here is derived from an EMBL/GenBank/DDBJ whole genome shotgun (WGS) entry which is preliminary data.</text>
</comment>
<dbReference type="Gene3D" id="1.10.4010.10">
    <property type="entry name" value="Type II deoxyuridine triphosphatase"/>
    <property type="match status" value="1"/>
</dbReference>
<sequence length="202" mass="23508">MLAMQHRMNTRIHEQWVDQNFAWYRAIWIECAELLEHYGYKWWKKQDPDLAQVQLEVIDIWHFGMSALLGTGRSQSDIAADIASQVAEYQYRQLAVPEATETLAQHALETKSFSAEHFWELMLASGLDFEQLYSAYVGKNVLNFFRQDHGYQEGLYQKNWDGREDNEHLVEVVESLDKSADDFAEQIYAALASRYSKLCAVS</sequence>
<organism evidence="1 2">
    <name type="scientific">Sediminihaliea albiluteola</name>
    <dbReference type="NCBI Taxonomy" id="2758564"/>
    <lineage>
        <taxon>Bacteria</taxon>
        <taxon>Pseudomonadati</taxon>
        <taxon>Pseudomonadota</taxon>
        <taxon>Gammaproteobacteria</taxon>
        <taxon>Cellvibrionales</taxon>
        <taxon>Halieaceae</taxon>
        <taxon>Sediminihaliea</taxon>
    </lineage>
</organism>
<dbReference type="Pfam" id="PF08761">
    <property type="entry name" value="dUTPase_2"/>
    <property type="match status" value="1"/>
</dbReference>
<dbReference type="Proteomes" id="UP000539350">
    <property type="component" value="Unassembled WGS sequence"/>
</dbReference>